<reference evidence="1 2" key="1">
    <citation type="journal article" date="2007" name="Virology">
        <title>Sequence and annotation of the 369-kb NY-2A and the 345-kb AR158 viruses that infect Chlorella NC64A.</title>
        <authorList>
            <person name="Fitzgerald L.A."/>
            <person name="Graves M.V."/>
            <person name="Li X."/>
            <person name="Feldblyum T."/>
            <person name="Nierman W.C."/>
            <person name="Van Etten J.L."/>
        </authorList>
    </citation>
    <scope>NUCLEOTIDE SEQUENCE [LARGE SCALE GENOMIC DNA]</scope>
    <source>
        <strain evidence="1 2">NY-2A</strain>
    </source>
</reference>
<evidence type="ECO:0000313" key="2">
    <source>
        <dbReference type="Proteomes" id="UP000202419"/>
    </source>
</evidence>
<name>A7IY09_PBCVN</name>
<keyword evidence="2" id="KW-1185">Reference proteome</keyword>
<sequence length="84" mass="9367">MLFHVVNSHTQVPLFSTLVSKRRNLQAVFSLRSKTHSVIFTKFSAIVLSCPSMVEVLGSTYPKFADAARGSMEPMENRMVSCLC</sequence>
<organism evidence="1 2">
    <name type="scientific">Paramecium bursaria Chlorella virus NY2A</name>
    <name type="common">PBCV-NY2A</name>
    <dbReference type="NCBI Taxonomy" id="46021"/>
    <lineage>
        <taxon>Viruses</taxon>
        <taxon>Varidnaviria</taxon>
        <taxon>Bamfordvirae</taxon>
        <taxon>Nucleocytoviricota</taxon>
        <taxon>Megaviricetes</taxon>
        <taxon>Algavirales</taxon>
        <taxon>Phycodnaviridae</taxon>
        <taxon>Chlorovirus</taxon>
        <taxon>Chlorovirus americanus</taxon>
    </lineage>
</organism>
<dbReference type="Proteomes" id="UP000202419">
    <property type="component" value="Segment"/>
</dbReference>
<dbReference type="KEGG" id="vg:5658781"/>
<gene>
    <name evidence="1" type="primary">b834R</name>
    <name evidence="1" type="ORF">NY2A_b834R</name>
</gene>
<proteinExistence type="predicted"/>
<dbReference type="EMBL" id="DQ491002">
    <property type="protein sequence ID" value="ABT15233.1"/>
    <property type="molecule type" value="Genomic_DNA"/>
</dbReference>
<evidence type="ECO:0000313" key="1">
    <source>
        <dbReference type="EMBL" id="ABT15233.1"/>
    </source>
</evidence>
<organismHost>
    <name type="scientific">Chlorella</name>
    <dbReference type="NCBI Taxonomy" id="3071"/>
</organismHost>
<dbReference type="GeneID" id="5658781"/>
<protein>
    <submittedName>
        <fullName evidence="1">Uncharacterized protein b834R</fullName>
    </submittedName>
</protein>
<accession>A7IY09</accession>
<dbReference type="RefSeq" id="YP_001498030.1">
    <property type="nucleotide sequence ID" value="NC_009898.1"/>
</dbReference>